<accession>A0A332TLA1</accession>
<dbReference type="AlphaFoldDB" id="A0A332TLA1"/>
<evidence type="ECO:0000313" key="2">
    <source>
        <dbReference type="Proteomes" id="UP000254938"/>
    </source>
</evidence>
<evidence type="ECO:0000313" key="1">
    <source>
        <dbReference type="EMBL" id="STS80437.1"/>
    </source>
</evidence>
<proteinExistence type="predicted"/>
<dbReference type="EMBL" id="UGKQ01000007">
    <property type="protein sequence ID" value="STS80437.1"/>
    <property type="molecule type" value="Genomic_DNA"/>
</dbReference>
<organism evidence="1 2">
    <name type="scientific">Klebsiella pneumoniae</name>
    <dbReference type="NCBI Taxonomy" id="573"/>
    <lineage>
        <taxon>Bacteria</taxon>
        <taxon>Pseudomonadati</taxon>
        <taxon>Pseudomonadota</taxon>
        <taxon>Gammaproteobacteria</taxon>
        <taxon>Enterobacterales</taxon>
        <taxon>Enterobacteriaceae</taxon>
        <taxon>Klebsiella/Raoultella group</taxon>
        <taxon>Klebsiella</taxon>
        <taxon>Klebsiella pneumoniae complex</taxon>
    </lineage>
</organism>
<sequence>MYHTDGQIKSVNQGLCGVVNINRCEFNMLGIITDILKLLD</sequence>
<protein>
    <submittedName>
        <fullName evidence="1">Uncharacterized protein</fullName>
    </submittedName>
</protein>
<dbReference type="Proteomes" id="UP000254938">
    <property type="component" value="Unassembled WGS sequence"/>
</dbReference>
<name>A0A332TLA1_KLEPN</name>
<gene>
    <name evidence="1" type="ORF">NCTC9140_02149</name>
</gene>
<reference evidence="1 2" key="1">
    <citation type="submission" date="2018-06" db="EMBL/GenBank/DDBJ databases">
        <authorList>
            <consortium name="Pathogen Informatics"/>
            <person name="Doyle S."/>
        </authorList>
    </citation>
    <scope>NUCLEOTIDE SEQUENCE [LARGE SCALE GENOMIC DNA]</scope>
    <source>
        <strain evidence="1 2">NCTC9140</strain>
    </source>
</reference>